<dbReference type="Proteomes" id="UP000286910">
    <property type="component" value="Unassembled WGS sequence"/>
</dbReference>
<evidence type="ECO:0000313" key="2">
    <source>
        <dbReference type="Proteomes" id="UP000286910"/>
    </source>
</evidence>
<evidence type="ECO:0000313" key="1">
    <source>
        <dbReference type="EMBL" id="RTH03069.1"/>
    </source>
</evidence>
<accession>A0A430R6N5</accession>
<comment type="caution">
    <text evidence="1">The sequence shown here is derived from an EMBL/GenBank/DDBJ whole genome shotgun (WGS) entry which is preliminary data.</text>
</comment>
<proteinExistence type="predicted"/>
<dbReference type="EMBL" id="PELR01000210">
    <property type="protein sequence ID" value="RTH03069.1"/>
    <property type="molecule type" value="Genomic_DNA"/>
</dbReference>
<organism evidence="1 2">
    <name type="scientific">Thermus scotoductus</name>
    <dbReference type="NCBI Taxonomy" id="37636"/>
    <lineage>
        <taxon>Bacteria</taxon>
        <taxon>Thermotogati</taxon>
        <taxon>Deinococcota</taxon>
        <taxon>Deinococci</taxon>
        <taxon>Thermales</taxon>
        <taxon>Thermaceae</taxon>
        <taxon>Thermus</taxon>
    </lineage>
</organism>
<sequence length="122" mass="13376">MVSEEGKGFVLKARYPQAPVPLSFRAKLKGKVTVHLFLSQEGREPWYLTLGLPFTAEAHLPEPLLAPRGYYALRLRGEGGFRDPKGTGLDFKASFGGRGAFRAHVGPKGTFLHPRSTKQPTG</sequence>
<reference evidence="1 2" key="1">
    <citation type="journal article" date="2019" name="Extremophiles">
        <title>Biogeography of thermophiles and predominance of Thermus scotoductus in domestic water heaters.</title>
        <authorList>
            <person name="Wilpiszeski R.L."/>
            <person name="Zhang Z."/>
            <person name="House C.H."/>
        </authorList>
    </citation>
    <scope>NUCLEOTIDE SEQUENCE [LARGE SCALE GENOMIC DNA]</scope>
    <source>
        <strain evidence="1 2">32_S32</strain>
    </source>
</reference>
<protein>
    <submittedName>
        <fullName evidence="1">Uncharacterized protein</fullName>
    </submittedName>
</protein>
<dbReference type="AlphaFoldDB" id="A0A430R6N5"/>
<name>A0A430R6N5_THESC</name>
<gene>
    <name evidence="1" type="ORF">CSW45_07135</name>
</gene>